<name>A0A327JL32_9HYPH</name>
<evidence type="ECO:0000313" key="2">
    <source>
        <dbReference type="EMBL" id="RAI26605.1"/>
    </source>
</evidence>
<dbReference type="RefSeq" id="WP_170138522.1">
    <property type="nucleotide sequence ID" value="NZ_JACIGG010000004.1"/>
</dbReference>
<organism evidence="2 3">
    <name type="scientific">Rhodobium orientis</name>
    <dbReference type="NCBI Taxonomy" id="34017"/>
    <lineage>
        <taxon>Bacteria</taxon>
        <taxon>Pseudomonadati</taxon>
        <taxon>Pseudomonadota</taxon>
        <taxon>Alphaproteobacteria</taxon>
        <taxon>Hyphomicrobiales</taxon>
        <taxon>Rhodobiaceae</taxon>
        <taxon>Rhodobium</taxon>
    </lineage>
</organism>
<keyword evidence="3" id="KW-1185">Reference proteome</keyword>
<gene>
    <name evidence="2" type="ORF">CH339_13470</name>
</gene>
<dbReference type="EMBL" id="NPEV01000028">
    <property type="protein sequence ID" value="RAI26605.1"/>
    <property type="molecule type" value="Genomic_DNA"/>
</dbReference>
<reference evidence="2 3" key="1">
    <citation type="submission" date="2017-07" db="EMBL/GenBank/DDBJ databases">
        <title>Draft Genome Sequences of Select Purple Nonsulfur Bacteria.</title>
        <authorList>
            <person name="Lasarre B."/>
            <person name="Mckinlay J.B."/>
        </authorList>
    </citation>
    <scope>NUCLEOTIDE SEQUENCE [LARGE SCALE GENOMIC DNA]</scope>
    <source>
        <strain evidence="2 3">DSM 11290</strain>
    </source>
</reference>
<sequence>MAGPETRAFAPADAAAPERPAAPAAAKPAEAQAAPQKAEAGSAARPQRATHTTIPLSVPADKVIDGGKVEQVGQLVMRRPRVRHVKQLIALLGPEIIKTLAGEDRAENLTKEGRLEEIGGEVIALLLSPDRLDGLSALLGDLCSQPAAVIDDLDPLDLWEVAKALVGFFIDSPSQLSSILKRD</sequence>
<evidence type="ECO:0000313" key="3">
    <source>
        <dbReference type="Proteomes" id="UP000249299"/>
    </source>
</evidence>
<protein>
    <submittedName>
        <fullName evidence="2">Uncharacterized protein</fullName>
    </submittedName>
</protein>
<evidence type="ECO:0000256" key="1">
    <source>
        <dbReference type="SAM" id="MobiDB-lite"/>
    </source>
</evidence>
<proteinExistence type="predicted"/>
<dbReference type="AlphaFoldDB" id="A0A327JL32"/>
<accession>A0A327JL32</accession>
<comment type="caution">
    <text evidence="2">The sequence shown here is derived from an EMBL/GenBank/DDBJ whole genome shotgun (WGS) entry which is preliminary data.</text>
</comment>
<feature type="region of interest" description="Disordered" evidence="1">
    <location>
        <begin position="1"/>
        <end position="57"/>
    </location>
</feature>
<dbReference type="Proteomes" id="UP000249299">
    <property type="component" value="Unassembled WGS sequence"/>
</dbReference>
<feature type="compositionally biased region" description="Low complexity" evidence="1">
    <location>
        <begin position="1"/>
        <end position="44"/>
    </location>
</feature>